<accession>A0A5B7E1L7</accession>
<keyword evidence="3" id="KW-1185">Reference proteome</keyword>
<proteinExistence type="predicted"/>
<reference evidence="2 3" key="1">
    <citation type="submission" date="2019-05" db="EMBL/GenBank/DDBJ databases">
        <title>Another draft genome of Portunus trituberculatus and its Hox gene families provides insights of decapod evolution.</title>
        <authorList>
            <person name="Jeong J.-H."/>
            <person name="Song I."/>
            <person name="Kim S."/>
            <person name="Choi T."/>
            <person name="Kim D."/>
            <person name="Ryu S."/>
            <person name="Kim W."/>
        </authorList>
    </citation>
    <scope>NUCLEOTIDE SEQUENCE [LARGE SCALE GENOMIC DNA]</scope>
    <source>
        <tissue evidence="2">Muscle</tissue>
    </source>
</reference>
<dbReference type="EMBL" id="VSRR010001697">
    <property type="protein sequence ID" value="MPC27133.1"/>
    <property type="molecule type" value="Genomic_DNA"/>
</dbReference>
<dbReference type="Proteomes" id="UP000324222">
    <property type="component" value="Unassembled WGS sequence"/>
</dbReference>
<comment type="caution">
    <text evidence="2">The sequence shown here is derived from an EMBL/GenBank/DDBJ whole genome shotgun (WGS) entry which is preliminary data.</text>
</comment>
<feature type="region of interest" description="Disordered" evidence="1">
    <location>
        <begin position="85"/>
        <end position="114"/>
    </location>
</feature>
<evidence type="ECO:0000313" key="3">
    <source>
        <dbReference type="Proteomes" id="UP000324222"/>
    </source>
</evidence>
<protein>
    <submittedName>
        <fullName evidence="2">Uncharacterized protein</fullName>
    </submittedName>
</protein>
<organism evidence="2 3">
    <name type="scientific">Portunus trituberculatus</name>
    <name type="common">Swimming crab</name>
    <name type="synonym">Neptunus trituberculatus</name>
    <dbReference type="NCBI Taxonomy" id="210409"/>
    <lineage>
        <taxon>Eukaryota</taxon>
        <taxon>Metazoa</taxon>
        <taxon>Ecdysozoa</taxon>
        <taxon>Arthropoda</taxon>
        <taxon>Crustacea</taxon>
        <taxon>Multicrustacea</taxon>
        <taxon>Malacostraca</taxon>
        <taxon>Eumalacostraca</taxon>
        <taxon>Eucarida</taxon>
        <taxon>Decapoda</taxon>
        <taxon>Pleocyemata</taxon>
        <taxon>Brachyura</taxon>
        <taxon>Eubrachyura</taxon>
        <taxon>Portunoidea</taxon>
        <taxon>Portunidae</taxon>
        <taxon>Portuninae</taxon>
        <taxon>Portunus</taxon>
    </lineage>
</organism>
<dbReference type="AlphaFoldDB" id="A0A5B7E1L7"/>
<evidence type="ECO:0000313" key="2">
    <source>
        <dbReference type="EMBL" id="MPC27133.1"/>
    </source>
</evidence>
<sequence>MHEEFSTMLHRRQRSIVMLPGDAHPLIFGNSRSKGEQECLSCPKGSEAIQGWGIGDGWVVEGDEGDDSLTHSHSTWGQGMRHFVVGINEGSNTDHQSPSPGNGDDTAPSTDSPVLDFLYSSLSHESFVWPEEKT</sequence>
<evidence type="ECO:0000256" key="1">
    <source>
        <dbReference type="SAM" id="MobiDB-lite"/>
    </source>
</evidence>
<gene>
    <name evidence="2" type="ORF">E2C01_020295</name>
</gene>
<name>A0A5B7E1L7_PORTR</name>
<feature type="compositionally biased region" description="Polar residues" evidence="1">
    <location>
        <begin position="89"/>
        <end position="100"/>
    </location>
</feature>